<protein>
    <recommendedName>
        <fullName evidence="2">DUF1996 domain-containing protein</fullName>
    </recommendedName>
</protein>
<dbReference type="Proteomes" id="UP000658656">
    <property type="component" value="Unassembled WGS sequence"/>
</dbReference>
<dbReference type="PANTHER" id="PTHR43662:SF3">
    <property type="entry name" value="DOMAIN PROTEIN, PUTATIVE (AFU_ORTHOLOGUE AFUA_6G11970)-RELATED"/>
    <property type="match status" value="1"/>
</dbReference>
<feature type="domain" description="DUF1996" evidence="2">
    <location>
        <begin position="95"/>
        <end position="336"/>
    </location>
</feature>
<dbReference type="RefSeq" id="WP_145933396.1">
    <property type="nucleotide sequence ID" value="NZ_BNAV01000008.1"/>
</dbReference>
<sequence length="358" mass="37981">MIPAPGRHRVSKRTKAATAVLALAAALGGTAVAVTAGEPGRAAADAVDKSQFVDITTVAPNVATPAPRDGASTGTFTVDCGKNENQHFNPDNFIAQPGVKNGAQHLHDYVGNLTTNADSTDQSLLAGGTTCKNGDQSAYFWPVVRIDTGDGEPAASAAAAPGDQTVASELPAQDANNELPGNDGEIQQPATVELTFLGSPAGQVTAMPQFLRILFGDAKVSTNGPKNARAGFTCTGFEDRLIDKYPICPEGSRVKRVHDFASCWDGEHTDSANHRDHIVYPDADGQCPQGFEAVPQLRVSLTYDIPREIQLNGQYKIDSFPEEHHNPASEHDDFANVMSQEIMNRVVGCLDTGRTCQE</sequence>
<reference evidence="3" key="2">
    <citation type="submission" date="2020-09" db="EMBL/GenBank/DDBJ databases">
        <authorList>
            <person name="Sun Q."/>
            <person name="Zhou Y."/>
        </authorList>
    </citation>
    <scope>NUCLEOTIDE SEQUENCE</scope>
    <source>
        <strain evidence="3">CGMCC 4.7679</strain>
    </source>
</reference>
<dbReference type="OrthoDB" id="581239at2"/>
<dbReference type="AlphaFoldDB" id="A0A8H9M739"/>
<accession>A0A8H9M739</accession>
<feature type="signal peptide" evidence="1">
    <location>
        <begin position="1"/>
        <end position="36"/>
    </location>
</feature>
<dbReference type="InterPro" id="IPR018535">
    <property type="entry name" value="DUF1996"/>
</dbReference>
<dbReference type="EMBL" id="BNAV01000008">
    <property type="protein sequence ID" value="GHF70772.1"/>
    <property type="molecule type" value="Genomic_DNA"/>
</dbReference>
<dbReference type="PANTHER" id="PTHR43662">
    <property type="match status" value="1"/>
</dbReference>
<evidence type="ECO:0000313" key="4">
    <source>
        <dbReference type="Proteomes" id="UP000658656"/>
    </source>
</evidence>
<evidence type="ECO:0000259" key="2">
    <source>
        <dbReference type="Pfam" id="PF09362"/>
    </source>
</evidence>
<evidence type="ECO:0000313" key="3">
    <source>
        <dbReference type="EMBL" id="GHF70772.1"/>
    </source>
</evidence>
<gene>
    <name evidence="3" type="ORF">GCM10017566_50750</name>
</gene>
<reference evidence="3" key="1">
    <citation type="journal article" date="2014" name="Int. J. Syst. Evol. Microbiol.">
        <title>Complete genome sequence of Corynebacterium casei LMG S-19264T (=DSM 44701T), isolated from a smear-ripened cheese.</title>
        <authorList>
            <consortium name="US DOE Joint Genome Institute (JGI-PGF)"/>
            <person name="Walter F."/>
            <person name="Albersmeier A."/>
            <person name="Kalinowski J."/>
            <person name="Ruckert C."/>
        </authorList>
    </citation>
    <scope>NUCLEOTIDE SEQUENCE</scope>
    <source>
        <strain evidence="3">CGMCC 4.7679</strain>
    </source>
</reference>
<keyword evidence="4" id="KW-1185">Reference proteome</keyword>
<evidence type="ECO:0000256" key="1">
    <source>
        <dbReference type="SAM" id="SignalP"/>
    </source>
</evidence>
<keyword evidence="1" id="KW-0732">Signal</keyword>
<organism evidence="3 4">
    <name type="scientific">Amycolatopsis bartoniae</name>
    <dbReference type="NCBI Taxonomy" id="941986"/>
    <lineage>
        <taxon>Bacteria</taxon>
        <taxon>Bacillati</taxon>
        <taxon>Actinomycetota</taxon>
        <taxon>Actinomycetes</taxon>
        <taxon>Pseudonocardiales</taxon>
        <taxon>Pseudonocardiaceae</taxon>
        <taxon>Amycolatopsis</taxon>
    </lineage>
</organism>
<feature type="chain" id="PRO_5038643849" description="DUF1996 domain-containing protein" evidence="1">
    <location>
        <begin position="37"/>
        <end position="358"/>
    </location>
</feature>
<comment type="caution">
    <text evidence="3">The sequence shown here is derived from an EMBL/GenBank/DDBJ whole genome shotgun (WGS) entry which is preliminary data.</text>
</comment>
<proteinExistence type="predicted"/>
<dbReference type="Pfam" id="PF09362">
    <property type="entry name" value="DUF1996"/>
    <property type="match status" value="1"/>
</dbReference>
<name>A0A8H9M739_9PSEU</name>